<dbReference type="InterPro" id="IPR026881">
    <property type="entry name" value="WYL_dom"/>
</dbReference>
<dbReference type="EMBL" id="BMOM01000027">
    <property type="protein sequence ID" value="GGM17244.1"/>
    <property type="molecule type" value="Genomic_DNA"/>
</dbReference>
<dbReference type="Pfam" id="PF25583">
    <property type="entry name" value="WCX"/>
    <property type="match status" value="1"/>
</dbReference>
<evidence type="ECO:0000313" key="3">
    <source>
        <dbReference type="EMBL" id="GGM17244.1"/>
    </source>
</evidence>
<dbReference type="InterPro" id="IPR051534">
    <property type="entry name" value="CBASS_pafABC_assoc_protein"/>
</dbReference>
<keyword evidence="4" id="KW-1185">Reference proteome</keyword>
<sequence>MSVPVTKAQRVRAVLSTLSGAECTARELTRRLGLPETKLRSVQRDLEELVLTDEVKRSSNGRYSRPLRATTLNSVEALALYSAARMLYHHAAEYNLHYLSALKKLTEQLPAPARRVALMANEAYRHKPNGQASRTFELVAQAWLEGRVLRAQYHSVTRISEIELVIYFIEVNARNREAYAIGHNRLGDSPDPRVYRLSRMRNSYLLSDECKIPEQFHPLEYLSNAWGIMTGPPTRVELFFTPEMKDRVAEMPLGLQAEVVVLSSGHTRVVLTVGGWKELVPWILGWGAEVEVVAPADLRSHLSEVALKFSQVYHTPSRPVAQL</sequence>
<feature type="domain" description="WYL" evidence="1">
    <location>
        <begin position="135"/>
        <end position="202"/>
    </location>
</feature>
<keyword evidence="3" id="KW-0238">DNA-binding</keyword>
<dbReference type="InterPro" id="IPR057727">
    <property type="entry name" value="WCX_dom"/>
</dbReference>
<dbReference type="GO" id="GO:0003677">
    <property type="term" value="F:DNA binding"/>
    <property type="evidence" value="ECO:0007669"/>
    <property type="project" value="UniProtKB-KW"/>
</dbReference>
<accession>A0ABQ2GY41</accession>
<dbReference type="Proteomes" id="UP000661918">
    <property type="component" value="Unassembled WGS sequence"/>
</dbReference>
<reference evidence="4" key="1">
    <citation type="journal article" date="2019" name="Int. J. Syst. Evol. Microbiol.">
        <title>The Global Catalogue of Microorganisms (GCM) 10K type strain sequencing project: providing services to taxonomists for standard genome sequencing and annotation.</title>
        <authorList>
            <consortium name="The Broad Institute Genomics Platform"/>
            <consortium name="The Broad Institute Genome Sequencing Center for Infectious Disease"/>
            <person name="Wu L."/>
            <person name="Ma J."/>
        </authorList>
    </citation>
    <scope>NUCLEOTIDE SEQUENCE [LARGE SCALE GENOMIC DNA]</scope>
    <source>
        <strain evidence="4">JCM 15443</strain>
    </source>
</reference>
<dbReference type="RefSeq" id="WP_188904868.1">
    <property type="nucleotide sequence ID" value="NZ_BMOM01000027.1"/>
</dbReference>
<protein>
    <submittedName>
        <fullName evidence="3">DNA-binding protein</fullName>
    </submittedName>
</protein>
<evidence type="ECO:0000259" key="1">
    <source>
        <dbReference type="Pfam" id="PF13280"/>
    </source>
</evidence>
<proteinExistence type="predicted"/>
<gene>
    <name evidence="3" type="ORF">GCM10010841_26840</name>
</gene>
<organism evidence="3 4">
    <name type="scientific">Deinococcus aerophilus</name>
    <dbReference type="NCBI Taxonomy" id="522488"/>
    <lineage>
        <taxon>Bacteria</taxon>
        <taxon>Thermotogati</taxon>
        <taxon>Deinococcota</taxon>
        <taxon>Deinococci</taxon>
        <taxon>Deinococcales</taxon>
        <taxon>Deinococcaceae</taxon>
        <taxon>Deinococcus</taxon>
    </lineage>
</organism>
<dbReference type="Pfam" id="PF13280">
    <property type="entry name" value="WYL"/>
    <property type="match status" value="1"/>
</dbReference>
<feature type="domain" description="WCX" evidence="2">
    <location>
        <begin position="233"/>
        <end position="304"/>
    </location>
</feature>
<dbReference type="PANTHER" id="PTHR34580">
    <property type="match status" value="1"/>
</dbReference>
<name>A0ABQ2GY41_9DEIO</name>
<comment type="caution">
    <text evidence="3">The sequence shown here is derived from an EMBL/GenBank/DDBJ whole genome shotgun (WGS) entry which is preliminary data.</text>
</comment>
<evidence type="ECO:0000259" key="2">
    <source>
        <dbReference type="Pfam" id="PF25583"/>
    </source>
</evidence>
<evidence type="ECO:0000313" key="4">
    <source>
        <dbReference type="Proteomes" id="UP000661918"/>
    </source>
</evidence>
<dbReference type="PANTHER" id="PTHR34580:SF1">
    <property type="entry name" value="PROTEIN PAFC"/>
    <property type="match status" value="1"/>
</dbReference>